<dbReference type="Proteomes" id="UP000184612">
    <property type="component" value="Unassembled WGS sequence"/>
</dbReference>
<protein>
    <submittedName>
        <fullName evidence="2">Arylsulfatase A</fullName>
    </submittedName>
</protein>
<accession>A0A1M7Y897</accession>
<evidence type="ECO:0000313" key="2">
    <source>
        <dbReference type="EMBL" id="SHO48839.1"/>
    </source>
</evidence>
<dbReference type="InterPro" id="IPR052701">
    <property type="entry name" value="GAG_Ulvan_Degrading_Sulfatases"/>
</dbReference>
<organism evidence="2 3">
    <name type="scientific">Anaerocolumna xylanovorans DSM 12503</name>
    <dbReference type="NCBI Taxonomy" id="1121345"/>
    <lineage>
        <taxon>Bacteria</taxon>
        <taxon>Bacillati</taxon>
        <taxon>Bacillota</taxon>
        <taxon>Clostridia</taxon>
        <taxon>Lachnospirales</taxon>
        <taxon>Lachnospiraceae</taxon>
        <taxon>Anaerocolumna</taxon>
    </lineage>
</organism>
<dbReference type="SUPFAM" id="SSF53649">
    <property type="entry name" value="Alkaline phosphatase-like"/>
    <property type="match status" value="1"/>
</dbReference>
<dbReference type="InterPro" id="IPR000917">
    <property type="entry name" value="Sulfatase_N"/>
</dbReference>
<dbReference type="RefSeq" id="WP_073588741.1">
    <property type="nucleotide sequence ID" value="NZ_FRFD01000005.1"/>
</dbReference>
<dbReference type="Gene3D" id="3.40.720.10">
    <property type="entry name" value="Alkaline Phosphatase, subunit A"/>
    <property type="match status" value="1"/>
</dbReference>
<gene>
    <name evidence="2" type="ORF">SAMN02745217_02057</name>
</gene>
<proteinExistence type="predicted"/>
<dbReference type="CDD" id="cd16148">
    <property type="entry name" value="sulfatase_like"/>
    <property type="match status" value="1"/>
</dbReference>
<dbReference type="STRING" id="1121345.SAMN02745217_02057"/>
<dbReference type="Pfam" id="PF00884">
    <property type="entry name" value="Sulfatase"/>
    <property type="match status" value="1"/>
</dbReference>
<keyword evidence="3" id="KW-1185">Reference proteome</keyword>
<reference evidence="2 3" key="1">
    <citation type="submission" date="2016-12" db="EMBL/GenBank/DDBJ databases">
        <authorList>
            <person name="Song W.-J."/>
            <person name="Kurnit D.M."/>
        </authorList>
    </citation>
    <scope>NUCLEOTIDE SEQUENCE [LARGE SCALE GENOMIC DNA]</scope>
    <source>
        <strain evidence="2 3">DSM 12503</strain>
    </source>
</reference>
<dbReference type="PANTHER" id="PTHR43751:SF3">
    <property type="entry name" value="SULFATASE N-TERMINAL DOMAIN-CONTAINING PROTEIN"/>
    <property type="match status" value="1"/>
</dbReference>
<dbReference type="InterPro" id="IPR017850">
    <property type="entry name" value="Alkaline_phosphatase_core_sf"/>
</dbReference>
<feature type="domain" description="Sulfatase N-terminal" evidence="1">
    <location>
        <begin position="3"/>
        <end position="333"/>
    </location>
</feature>
<evidence type="ECO:0000259" key="1">
    <source>
        <dbReference type="Pfam" id="PF00884"/>
    </source>
</evidence>
<dbReference type="PANTHER" id="PTHR43751">
    <property type="entry name" value="SULFATASE"/>
    <property type="match status" value="1"/>
</dbReference>
<evidence type="ECO:0000313" key="3">
    <source>
        <dbReference type="Proteomes" id="UP000184612"/>
    </source>
</evidence>
<sequence>MRILFIDIDTLRPDHMGCYGYHRNTTPNLDRIAAEGIRFNSYYCSDAPCLPSRASLVSGMFGIRNGAVGHGGTAADRRLQGPARDFVASYDQENFHNIFRQAGMHTVSISTFAERHSSWWFHAGFQEIYDIGKRGGESGEEILPVALDWIERNGSKDDWFLHLHLWDPHTPYRTPLGFPNPFKDEPLNSWITEEVFQKHLKHVGPHSINELGMYSDYESPEHPKQLGKATNLAEMKHVIDEYDCGIYYADYIMGQVFDALEAKGIYDDMAVILTSDHGETMGELGIYSEHGTADQATCRIPFLMKWPGGMRGHIDHSLHYSLDLLPTMADLLGTPKYENWDGESFSPVITEGADAGWDSLVISQMAHVCQRSARFGDWLYIRTYHDGYHLFDREMLFNIKEDPYEQFDRKEELPELCDKGARIILDWHDRAMMKSRAEIDPLWTVMKENGPYHTWHALDNYVKRLTKTGREEGAKELINRYKTKQGLWW</sequence>
<name>A0A1M7Y897_9FIRM</name>
<dbReference type="AlphaFoldDB" id="A0A1M7Y897"/>
<dbReference type="EMBL" id="FRFD01000005">
    <property type="protein sequence ID" value="SHO48839.1"/>
    <property type="molecule type" value="Genomic_DNA"/>
</dbReference>
<dbReference type="OrthoDB" id="279611at2"/>